<comment type="caution">
    <text evidence="1">The sequence shown here is derived from an EMBL/GenBank/DDBJ whole genome shotgun (WGS) entry which is preliminary data.</text>
</comment>
<evidence type="ECO:0000313" key="2">
    <source>
        <dbReference type="Proteomes" id="UP000598350"/>
    </source>
</evidence>
<organism evidence="1 2">
    <name type="scientific">Maribacter arenosus</name>
    <dbReference type="NCBI Taxonomy" id="1854708"/>
    <lineage>
        <taxon>Bacteria</taxon>
        <taxon>Pseudomonadati</taxon>
        <taxon>Bacteroidota</taxon>
        <taxon>Flavobacteriia</taxon>
        <taxon>Flavobacteriales</taxon>
        <taxon>Flavobacteriaceae</taxon>
        <taxon>Maribacter</taxon>
    </lineage>
</organism>
<dbReference type="Proteomes" id="UP000598350">
    <property type="component" value="Unassembled WGS sequence"/>
</dbReference>
<name>A0ABR7VGC7_9FLAO</name>
<evidence type="ECO:0000313" key="1">
    <source>
        <dbReference type="EMBL" id="MBD0852381.1"/>
    </source>
</evidence>
<reference evidence="1 2" key="1">
    <citation type="submission" date="2020-05" db="EMBL/GenBank/DDBJ databases">
        <title>The draft genome sequence of Maribacter arenosus CAU 1321.</title>
        <authorList>
            <person name="Mu L."/>
        </authorList>
    </citation>
    <scope>NUCLEOTIDE SEQUENCE [LARGE SCALE GENOMIC DNA]</scope>
    <source>
        <strain evidence="1 2">CAU 1321</strain>
    </source>
</reference>
<dbReference type="Gene3D" id="3.40.470.10">
    <property type="entry name" value="Uracil-DNA glycosylase-like domain"/>
    <property type="match status" value="1"/>
</dbReference>
<dbReference type="SUPFAM" id="SSF52141">
    <property type="entry name" value="Uracil-DNA glycosylase-like"/>
    <property type="match status" value="1"/>
</dbReference>
<dbReference type="EMBL" id="JABTCG010000007">
    <property type="protein sequence ID" value="MBD0852381.1"/>
    <property type="molecule type" value="Genomic_DNA"/>
</dbReference>
<gene>
    <name evidence="1" type="ORF">HPE63_16990</name>
</gene>
<proteinExistence type="predicted"/>
<dbReference type="InterPro" id="IPR036895">
    <property type="entry name" value="Uracil-DNA_glycosylase-like_sf"/>
</dbReference>
<protein>
    <submittedName>
        <fullName evidence="1">Uracil-DNA glycosylase family protein</fullName>
    </submittedName>
</protein>
<dbReference type="RefSeq" id="WP_188315506.1">
    <property type="nucleotide sequence ID" value="NZ_JABTCG010000007.1"/>
</dbReference>
<accession>A0ABR7VGC7</accession>
<sequence length="222" mass="25391">MFFHSHPYEPFLFEEATKLIVGTLPPPRFTSGVLKAGDVDFCYGSRDGQLWPILNQIFDLNLKFETTFEAIEQRKRFLIQRKIGICDIVQSAERTKVDASDLGMTNIKLRNIIGYLQQYEKVDTLLFTGGNSKNGPEYFFRQHLKQHKIKLGLVKNQVPRIHQFKLPSENGLQRTIQTVSLIAPSGAANRAVGSLMDFKELKTKNPGFSTVDYRVLQYAPFF</sequence>
<keyword evidence="2" id="KW-1185">Reference proteome</keyword>